<organism evidence="1 2">
    <name type="scientific">Yersinia rohdei</name>
    <dbReference type="NCBI Taxonomy" id="29485"/>
    <lineage>
        <taxon>Bacteria</taxon>
        <taxon>Pseudomonadati</taxon>
        <taxon>Pseudomonadota</taxon>
        <taxon>Gammaproteobacteria</taxon>
        <taxon>Enterobacterales</taxon>
        <taxon>Yersiniaceae</taxon>
        <taxon>Yersinia</taxon>
    </lineage>
</organism>
<dbReference type="EMBL" id="CTKE01000005">
    <property type="protein sequence ID" value="CQI88898.1"/>
    <property type="molecule type" value="Genomic_DNA"/>
</dbReference>
<evidence type="ECO:0000313" key="2">
    <source>
        <dbReference type="Proteomes" id="UP000042054"/>
    </source>
</evidence>
<dbReference type="AlphaFoldDB" id="A0A0U1HR38"/>
<accession>A0A0U1HR38</accession>
<name>A0A0U1HR38_YERRO</name>
<gene>
    <name evidence="1" type="ORF">ERS008555_01249</name>
</gene>
<reference evidence="2" key="1">
    <citation type="submission" date="2015-03" db="EMBL/GenBank/DDBJ databases">
        <authorList>
            <consortium name="Pathogen Informatics"/>
            <person name="Murphy D."/>
        </authorList>
    </citation>
    <scope>NUCLEOTIDE SEQUENCE [LARGE SCALE GENOMIC DNA]</scope>
    <source>
        <strain evidence="2">68/02</strain>
    </source>
</reference>
<proteinExistence type="predicted"/>
<evidence type="ECO:0000313" key="1">
    <source>
        <dbReference type="EMBL" id="CQI88898.1"/>
    </source>
</evidence>
<dbReference type="RefSeq" id="WP_050534751.1">
    <property type="nucleotide sequence ID" value="NZ_CTKE01000005.1"/>
</dbReference>
<protein>
    <submittedName>
        <fullName evidence="1">Uncharacterized protein</fullName>
    </submittedName>
</protein>
<dbReference type="Proteomes" id="UP000042054">
    <property type="component" value="Unassembled WGS sequence"/>
</dbReference>
<sequence>MESFIFTVRHQDVESLNEAMKVWSIDCKPHVTLAFDSATPPEWVQVIVNGITSPAAMSCLSAAIGYFVGRNKGKKLEVHTKYGAKVIVEGFSQAETTALLNDSIGQIVVKENKPT</sequence>